<dbReference type="InterPro" id="IPR005899">
    <property type="entry name" value="Na_pump_deCOase"/>
</dbReference>
<dbReference type="Proteomes" id="UP000183047">
    <property type="component" value="Unassembled WGS sequence"/>
</dbReference>
<keyword evidence="9" id="KW-1185">Reference proteome</keyword>
<feature type="signal peptide" evidence="7">
    <location>
        <begin position="1"/>
        <end position="24"/>
    </location>
</feature>
<evidence type="ECO:0000256" key="1">
    <source>
        <dbReference type="ARBA" id="ARBA00004236"/>
    </source>
</evidence>
<dbReference type="AlphaFoldDB" id="A0A1G5C333"/>
<sequence length="283" mass="31473">MKRKILVLGVILSCLFGLSACGEAAEGSLDSYRYPKELFKPDSLEQYATYIEDKVFEGWYLNDITPENFDEKQYLGLAMEFDENNLTIKEVNEDDFNAIKSGYISWYKAVEEVGFNSVETLNDDIKVTDVKYYINDDDVLVVDATIQGTKHSALLQLYINNDFSIRDAGVTVNKTLGEKLTNAGLNTLLGMGMAFAILILISLIICLFPVLFGEKKKKVSDKDIAAKAMDNTISQIAEQEDLSGDSELVAVIAAAIAAYEGSGSTDGFRVRSIRKVNNNWKKF</sequence>
<dbReference type="GO" id="GO:0015081">
    <property type="term" value="F:sodium ion transmembrane transporter activity"/>
    <property type="evidence" value="ECO:0007669"/>
    <property type="project" value="InterPro"/>
</dbReference>
<evidence type="ECO:0000256" key="6">
    <source>
        <dbReference type="SAM" id="Phobius"/>
    </source>
</evidence>
<keyword evidence="7" id="KW-0732">Signal</keyword>
<protein>
    <submittedName>
        <fullName evidence="8">Sodium pump decarboxylases, gamma subunit</fullName>
    </submittedName>
</protein>
<dbReference type="NCBIfam" id="TIGR01195">
    <property type="entry name" value="oadG_fam"/>
    <property type="match status" value="1"/>
</dbReference>
<dbReference type="GO" id="GO:0036376">
    <property type="term" value="P:sodium ion export across plasma membrane"/>
    <property type="evidence" value="ECO:0007669"/>
    <property type="project" value="InterPro"/>
</dbReference>
<evidence type="ECO:0000313" key="9">
    <source>
        <dbReference type="Proteomes" id="UP000183047"/>
    </source>
</evidence>
<keyword evidence="5 6" id="KW-0472">Membrane</keyword>
<dbReference type="GO" id="GO:0005886">
    <property type="term" value="C:plasma membrane"/>
    <property type="evidence" value="ECO:0007669"/>
    <property type="project" value="UniProtKB-SubCell"/>
</dbReference>
<evidence type="ECO:0000313" key="8">
    <source>
        <dbReference type="EMBL" id="SCX96710.1"/>
    </source>
</evidence>
<dbReference type="EMBL" id="FMUR01000005">
    <property type="protein sequence ID" value="SCX96710.1"/>
    <property type="molecule type" value="Genomic_DNA"/>
</dbReference>
<evidence type="ECO:0000256" key="7">
    <source>
        <dbReference type="SAM" id="SignalP"/>
    </source>
</evidence>
<organism evidence="8 9">
    <name type="scientific">Butyrivibrio hungatei</name>
    <dbReference type="NCBI Taxonomy" id="185008"/>
    <lineage>
        <taxon>Bacteria</taxon>
        <taxon>Bacillati</taxon>
        <taxon>Bacillota</taxon>
        <taxon>Clostridia</taxon>
        <taxon>Lachnospirales</taxon>
        <taxon>Lachnospiraceae</taxon>
        <taxon>Butyrivibrio</taxon>
    </lineage>
</organism>
<dbReference type="RefSeq" id="WP_176756603.1">
    <property type="nucleotide sequence ID" value="NZ_FMUR01000005.1"/>
</dbReference>
<accession>A0A1G5C333</accession>
<evidence type="ECO:0000256" key="5">
    <source>
        <dbReference type="ARBA" id="ARBA00023136"/>
    </source>
</evidence>
<keyword evidence="2" id="KW-1003">Cell membrane</keyword>
<evidence type="ECO:0000256" key="2">
    <source>
        <dbReference type="ARBA" id="ARBA00022475"/>
    </source>
</evidence>
<evidence type="ECO:0000256" key="3">
    <source>
        <dbReference type="ARBA" id="ARBA00022692"/>
    </source>
</evidence>
<name>A0A1G5C333_9FIRM</name>
<keyword evidence="3 6" id="KW-0812">Transmembrane</keyword>
<evidence type="ECO:0000256" key="4">
    <source>
        <dbReference type="ARBA" id="ARBA00022989"/>
    </source>
</evidence>
<dbReference type="Pfam" id="PF04277">
    <property type="entry name" value="OAD_gamma"/>
    <property type="match status" value="1"/>
</dbReference>
<feature type="transmembrane region" description="Helical" evidence="6">
    <location>
        <begin position="188"/>
        <end position="212"/>
    </location>
</feature>
<reference evidence="9" key="1">
    <citation type="submission" date="2016-10" db="EMBL/GenBank/DDBJ databases">
        <authorList>
            <person name="Varghese N."/>
            <person name="Submissions S."/>
        </authorList>
    </citation>
    <scope>NUCLEOTIDE SEQUENCE [LARGE SCALE GENOMIC DNA]</scope>
    <source>
        <strain evidence="9">XBD2006</strain>
    </source>
</reference>
<proteinExistence type="predicted"/>
<gene>
    <name evidence="8" type="ORF">SAMN02910451_00952</name>
</gene>
<keyword evidence="4 6" id="KW-1133">Transmembrane helix</keyword>
<comment type="subcellular location">
    <subcellularLocation>
        <location evidence="1">Cell membrane</location>
    </subcellularLocation>
</comment>
<feature type="chain" id="PRO_5010172179" evidence="7">
    <location>
        <begin position="25"/>
        <end position="283"/>
    </location>
</feature>
<dbReference type="PROSITE" id="PS51257">
    <property type="entry name" value="PROKAR_LIPOPROTEIN"/>
    <property type="match status" value="1"/>
</dbReference>